<evidence type="ECO:0000313" key="3">
    <source>
        <dbReference type="Proteomes" id="UP001596056"/>
    </source>
</evidence>
<evidence type="ECO:0000313" key="2">
    <source>
        <dbReference type="EMBL" id="MFC5566492.1"/>
    </source>
</evidence>
<keyword evidence="3" id="KW-1185">Reference proteome</keyword>
<dbReference type="GO" id="GO:0016853">
    <property type="term" value="F:isomerase activity"/>
    <property type="evidence" value="ECO:0007669"/>
    <property type="project" value="UniProtKB-KW"/>
</dbReference>
<dbReference type="Proteomes" id="UP001596056">
    <property type="component" value="Unassembled WGS sequence"/>
</dbReference>
<reference evidence="1" key="1">
    <citation type="journal article" date="2014" name="Int. J. Syst. Evol. Microbiol.">
        <title>Complete genome of a new Firmicutes species belonging to the dominant human colonic microbiota ('Ruminococcus bicirculans') reveals two chromosomes and a selective capacity to utilize plant glucans.</title>
        <authorList>
            <consortium name="NISC Comparative Sequencing Program"/>
            <person name="Wegmann U."/>
            <person name="Louis P."/>
            <person name="Goesmann A."/>
            <person name="Henrissat B."/>
            <person name="Duncan S.H."/>
            <person name="Flint H.J."/>
        </authorList>
    </citation>
    <scope>NUCLEOTIDE SEQUENCE</scope>
    <source>
        <strain evidence="1">KACC 12504</strain>
    </source>
</reference>
<dbReference type="RefSeq" id="WP_377109601.1">
    <property type="nucleotide sequence ID" value="NZ_JBHSNA010000001.1"/>
</dbReference>
<feature type="non-terminal residue" evidence="1">
    <location>
        <position position="1"/>
    </location>
</feature>
<dbReference type="EMBL" id="JBHSNA010000006">
    <property type="protein sequence ID" value="MFC5566492.1"/>
    <property type="molecule type" value="Genomic_DNA"/>
</dbReference>
<keyword evidence="1" id="KW-0413">Isomerase</keyword>
<organism evidence="1 3">
    <name type="scientific">Rubellimicrobium aerolatum</name>
    <dbReference type="NCBI Taxonomy" id="490979"/>
    <lineage>
        <taxon>Bacteria</taxon>
        <taxon>Pseudomonadati</taxon>
        <taxon>Pseudomonadota</taxon>
        <taxon>Alphaproteobacteria</taxon>
        <taxon>Rhodobacterales</taxon>
        <taxon>Roseobacteraceae</taxon>
        <taxon>Rubellimicrobium</taxon>
    </lineage>
</organism>
<reference evidence="3" key="2">
    <citation type="journal article" date="2019" name="Int. J. Syst. Evol. Microbiol.">
        <title>The Global Catalogue of Microorganisms (GCM) 10K type strain sequencing project: providing services to taxonomists for standard genome sequencing and annotation.</title>
        <authorList>
            <consortium name="The Broad Institute Genomics Platform"/>
            <consortium name="The Broad Institute Genome Sequencing Center for Infectious Disease"/>
            <person name="Wu L."/>
            <person name="Ma J."/>
        </authorList>
    </citation>
    <scope>NUCLEOTIDE SEQUENCE [LARGE SCALE GENOMIC DNA]</scope>
    <source>
        <strain evidence="3">KACC 11588</strain>
    </source>
</reference>
<reference evidence="1" key="3">
    <citation type="submission" date="2024-09" db="EMBL/GenBank/DDBJ databases">
        <authorList>
            <person name="Sun Q."/>
            <person name="Mori K."/>
        </authorList>
    </citation>
    <scope>NUCLEOTIDE SEQUENCE</scope>
    <source>
        <strain evidence="1">KACC 12504</strain>
    </source>
</reference>
<protein>
    <submittedName>
        <fullName evidence="1">5-deoxy-glucuronate isomerase</fullName>
    </submittedName>
</protein>
<dbReference type="Pfam" id="PF04962">
    <property type="entry name" value="KduI"/>
    <property type="match status" value="1"/>
</dbReference>
<sequence>LYYLNVMAGPRRQWRFQNDPDHDWIAKRDAG</sequence>
<gene>
    <name evidence="1" type="ORF">ACFPOC_02335</name>
    <name evidence="2" type="ORF">ACFPOC_08665</name>
</gene>
<name>A0ABW0S8N2_9RHOB</name>
<dbReference type="InterPro" id="IPR014710">
    <property type="entry name" value="RmlC-like_jellyroll"/>
</dbReference>
<evidence type="ECO:0000313" key="1">
    <source>
        <dbReference type="EMBL" id="MFC5565252.1"/>
    </source>
</evidence>
<dbReference type="EMBL" id="JBHSNA010000001">
    <property type="protein sequence ID" value="MFC5565252.1"/>
    <property type="molecule type" value="Genomic_DNA"/>
</dbReference>
<accession>A0ABW0S8N2</accession>
<proteinExistence type="predicted"/>
<dbReference type="InterPro" id="IPR021120">
    <property type="entry name" value="KduI/IolB_isomerase"/>
</dbReference>
<comment type="caution">
    <text evidence="1">The sequence shown here is derived from an EMBL/GenBank/DDBJ whole genome shotgun (WGS) entry which is preliminary data.</text>
</comment>
<dbReference type="Gene3D" id="2.60.120.10">
    <property type="entry name" value="Jelly Rolls"/>
    <property type="match status" value="1"/>
</dbReference>